<keyword evidence="3" id="KW-0378">Hydrolase</keyword>
<keyword evidence="5" id="KW-0472">Membrane</keyword>
<dbReference type="SUPFAM" id="SSF52540">
    <property type="entry name" value="P-loop containing nucleoside triphosphate hydrolases"/>
    <property type="match status" value="2"/>
</dbReference>
<dbReference type="GO" id="GO:0003924">
    <property type="term" value="F:GTPase activity"/>
    <property type="evidence" value="ECO:0007669"/>
    <property type="project" value="InterPro"/>
</dbReference>
<evidence type="ECO:0000256" key="4">
    <source>
        <dbReference type="ARBA" id="ARBA00023134"/>
    </source>
</evidence>
<dbReference type="Gene3D" id="3.40.50.300">
    <property type="entry name" value="P-loop containing nucleotide triphosphate hydrolases"/>
    <property type="match status" value="2"/>
</dbReference>
<evidence type="ECO:0000256" key="3">
    <source>
        <dbReference type="ARBA" id="ARBA00022801"/>
    </source>
</evidence>
<dbReference type="PANTHER" id="PTHR10465">
    <property type="entry name" value="TRANSMEMBRANE GTPASE FZO1"/>
    <property type="match status" value="1"/>
</dbReference>
<dbReference type="CDD" id="cd09912">
    <property type="entry name" value="DLP_2"/>
    <property type="match status" value="2"/>
</dbReference>
<dbReference type="InterPro" id="IPR027417">
    <property type="entry name" value="P-loop_NTPase"/>
</dbReference>
<gene>
    <name evidence="7" type="ORF">BFG57_14015</name>
</gene>
<feature type="domain" description="Dynamin N-terminal" evidence="6">
    <location>
        <begin position="37"/>
        <end position="191"/>
    </location>
</feature>
<evidence type="ECO:0000313" key="8">
    <source>
        <dbReference type="Proteomes" id="UP000095209"/>
    </source>
</evidence>
<dbReference type="GO" id="GO:0016020">
    <property type="term" value="C:membrane"/>
    <property type="evidence" value="ECO:0007669"/>
    <property type="project" value="UniProtKB-SubCell"/>
</dbReference>
<feature type="domain" description="Dynamin N-terminal" evidence="6">
    <location>
        <begin position="619"/>
        <end position="840"/>
    </location>
</feature>
<evidence type="ECO:0000259" key="6">
    <source>
        <dbReference type="Pfam" id="PF00350"/>
    </source>
</evidence>
<dbReference type="GO" id="GO:0005525">
    <property type="term" value="F:GTP binding"/>
    <property type="evidence" value="ECO:0007669"/>
    <property type="project" value="UniProtKB-KW"/>
</dbReference>
<reference evidence="7 8" key="1">
    <citation type="submission" date="2016-08" db="EMBL/GenBank/DDBJ databases">
        <title>Genome of Bacillus solimangrovi GH2-4.</title>
        <authorList>
            <person name="Lim S."/>
            <person name="Kim B.-C."/>
        </authorList>
    </citation>
    <scope>NUCLEOTIDE SEQUENCE [LARGE SCALE GENOMIC DNA]</scope>
    <source>
        <strain evidence="7 8">GH2-4</strain>
    </source>
</reference>
<organism evidence="7 8">
    <name type="scientific">Bacillus solimangrovi</name>
    <dbReference type="NCBI Taxonomy" id="1305675"/>
    <lineage>
        <taxon>Bacteria</taxon>
        <taxon>Bacillati</taxon>
        <taxon>Bacillota</taxon>
        <taxon>Bacilli</taxon>
        <taxon>Bacillales</taxon>
        <taxon>Bacillaceae</taxon>
        <taxon>Bacillus</taxon>
    </lineage>
</organism>
<evidence type="ECO:0000256" key="1">
    <source>
        <dbReference type="ARBA" id="ARBA00004370"/>
    </source>
</evidence>
<keyword evidence="4" id="KW-0342">GTP-binding</keyword>
<dbReference type="Pfam" id="PF00350">
    <property type="entry name" value="Dynamin_N"/>
    <property type="match status" value="2"/>
</dbReference>
<dbReference type="EMBL" id="MJEH01000019">
    <property type="protein sequence ID" value="OEH93011.1"/>
    <property type="molecule type" value="Genomic_DNA"/>
</dbReference>
<sequence length="1192" mass="136308">MTRFTNLAKQFSKYNDNLQMKKMLQLIEKVDNKQAVIGFCGHFSAGKSTMLNNLLEKDVLPSSPIPTSANLVRVKKGDTYARIYYTDDKAVQFSPPIDMEAVRELCKDGTNVFSLEISDEDVSIPNNIVLMDTPGIDSTDEAHRLATESSLHLADVIFYVMDYNHVQSEVNFTFSKTLQEMGKDVYLIVNQIDKHDERELSFTSFQQSTMDSFANWGVYPKGIFYTTLYEPSHSANQFYHVQQLLHEQSMISEEDIIERAFVSAKQIINDHLNVLEEDQDERRAQLEQIIGDADLAVLSDKMNLLEQLKQQHEKEPDMFEKAFRDDLDELLNNAYIMPATTRELAHHYLESRQPDFKVGILFAKKKTDEERQVRLKSFYEDFRDKVDKELSFHIKGFLEKMFKSYDLDDVSLLSQIHNVQIEFNENVLKDTVKTGAGVTGDYVLNYTNDVSTEIKRLYRYELIPLMHEAKNLLQNNNKEVLSDLSKQLTEISATLAASNELGLLNKTLFNRKEEMELLLISGLNEDWGDLLEWLQSSREVINEAEAPLQLKEQQVKQVNPIHNDKQGAEHNVIESEVDETIALLQKGAQAVEPIKGMTSYVKSLRSKAEKLSERNFTFALFGAFSAGKSSFANALIGEAVLPVSPNPTTAAINKIAPPDDIHPDGTVVIKFKDEEQLLTDLNAALTPFNRSSTTVQEGLEAVGSLQKSAAEDNVQLAFLQAAKKGYNDVKSKLGKVISVPQDEFAAYAATEEKSCFVEWMTLYKDCPLTENGITLVDTPGADSINARHTNTAFHYIRNADAVLFVTYYNHAFSKADREFLIQLGRVKETFELDKMFFIVNASDLAKTNEELNDVVEYVSDELTTYGIRKPRIYPISSKRALEAKNGKPNSYGDNFLVFEDALQRFIQNELTNVAVQAAKTDLQHTKERVQSLLTVANEGAEQKAVRKEAALMRLNKSLEMMRDLSSEPYKQSVLQEVEELIHYVEQRIFLRFTDFYNESFHPGAFRNADAKTVMQSCMQELINSIGFDLSQEMRATTLRVEKFINEKLYAYDEKLQKIGIESDEGLSFLEFERLEFDEQVLENGLQRETVAQYRSVLNQFKSTKHFFEQGGKLAIREVLKEQIRVPVRKELKEYVERFKNHYKGLYAELSNEQLNSREKDLKEYYEAVLEALSETVDTTALEHAYQQLKQHH</sequence>
<comment type="caution">
    <text evidence="7">The sequence shown here is derived from an EMBL/GenBank/DDBJ whole genome shotgun (WGS) entry which is preliminary data.</text>
</comment>
<evidence type="ECO:0000256" key="2">
    <source>
        <dbReference type="ARBA" id="ARBA00022741"/>
    </source>
</evidence>
<dbReference type="Proteomes" id="UP000095209">
    <property type="component" value="Unassembled WGS sequence"/>
</dbReference>
<dbReference type="InterPro" id="IPR005225">
    <property type="entry name" value="Small_GTP-bd"/>
</dbReference>
<evidence type="ECO:0000313" key="7">
    <source>
        <dbReference type="EMBL" id="OEH93011.1"/>
    </source>
</evidence>
<dbReference type="NCBIfam" id="TIGR00231">
    <property type="entry name" value="small_GTP"/>
    <property type="match status" value="1"/>
</dbReference>
<dbReference type="PANTHER" id="PTHR10465:SF0">
    <property type="entry name" value="SARCALUMENIN"/>
    <property type="match status" value="1"/>
</dbReference>
<dbReference type="InterPro" id="IPR027094">
    <property type="entry name" value="Mitofusin_fam"/>
</dbReference>
<accession>A0A1E5LG09</accession>
<proteinExistence type="predicted"/>
<keyword evidence="2" id="KW-0547">Nucleotide-binding</keyword>
<name>A0A1E5LG09_9BACI</name>
<dbReference type="AlphaFoldDB" id="A0A1E5LG09"/>
<protein>
    <recommendedName>
        <fullName evidence="6">Dynamin N-terminal domain-containing protein</fullName>
    </recommendedName>
</protein>
<comment type="subcellular location">
    <subcellularLocation>
        <location evidence="1">Membrane</location>
    </subcellularLocation>
</comment>
<keyword evidence="8" id="KW-1185">Reference proteome</keyword>
<evidence type="ECO:0000256" key="5">
    <source>
        <dbReference type="ARBA" id="ARBA00023136"/>
    </source>
</evidence>
<dbReference type="InterPro" id="IPR045063">
    <property type="entry name" value="Dynamin_N"/>
</dbReference>
<dbReference type="STRING" id="1305675.BFG57_14015"/>